<dbReference type="InterPro" id="IPR036388">
    <property type="entry name" value="WH-like_DNA-bd_sf"/>
</dbReference>
<reference evidence="20 21" key="1">
    <citation type="submission" date="2024-05" db="EMBL/GenBank/DDBJ databases">
        <title>Genome sequence of Ponticoccus litoralis KCCM 90028.</title>
        <authorList>
            <person name="Kim J.M."/>
            <person name="Lee J.K."/>
            <person name="Choi B.J."/>
            <person name="Bayburt H."/>
            <person name="Baek J.H."/>
            <person name="Jeon C.O."/>
        </authorList>
    </citation>
    <scope>NUCLEOTIDE SEQUENCE [LARGE SCALE GENOMIC DNA]</scope>
    <source>
        <strain evidence="20 21">KCCM 90028</strain>
    </source>
</reference>
<dbReference type="AlphaFoldDB" id="A0AAW9SI00"/>
<feature type="domain" description="FtsK" evidence="19">
    <location>
        <begin position="756"/>
        <end position="975"/>
    </location>
</feature>
<feature type="compositionally biased region" description="Low complexity" evidence="17">
    <location>
        <begin position="402"/>
        <end position="418"/>
    </location>
</feature>
<organism evidence="20 21">
    <name type="scientific">Ponticoccus litoralis</name>
    <dbReference type="NCBI Taxonomy" id="422297"/>
    <lineage>
        <taxon>Bacteria</taxon>
        <taxon>Pseudomonadati</taxon>
        <taxon>Pseudomonadota</taxon>
        <taxon>Alphaproteobacteria</taxon>
        <taxon>Rhodobacterales</taxon>
        <taxon>Roseobacteraceae</taxon>
        <taxon>Ponticoccus</taxon>
    </lineage>
</organism>
<evidence type="ECO:0000256" key="16">
    <source>
        <dbReference type="PROSITE-ProRule" id="PRU00289"/>
    </source>
</evidence>
<dbReference type="GO" id="GO:0005524">
    <property type="term" value="F:ATP binding"/>
    <property type="evidence" value="ECO:0007669"/>
    <property type="project" value="UniProtKB-UniRule"/>
</dbReference>
<dbReference type="Pfam" id="PF13491">
    <property type="entry name" value="FtsK_4TM"/>
    <property type="match status" value="1"/>
</dbReference>
<comment type="similarity">
    <text evidence="2">Belongs to the FtsK/SpoIIIE/SftA family.</text>
</comment>
<dbReference type="Gene3D" id="1.10.10.10">
    <property type="entry name" value="Winged helix-like DNA-binding domain superfamily/Winged helix DNA-binding domain"/>
    <property type="match status" value="1"/>
</dbReference>
<comment type="subunit">
    <text evidence="15">Homohexamer. Forms a ring that surrounds DNA.</text>
</comment>
<dbReference type="Gene3D" id="3.40.50.300">
    <property type="entry name" value="P-loop containing nucleotide triphosphate hydrolases"/>
    <property type="match status" value="1"/>
</dbReference>
<evidence type="ECO:0000259" key="19">
    <source>
        <dbReference type="PROSITE" id="PS50901"/>
    </source>
</evidence>
<evidence type="ECO:0000256" key="1">
    <source>
        <dbReference type="ARBA" id="ARBA00004651"/>
    </source>
</evidence>
<dbReference type="InterPro" id="IPR041027">
    <property type="entry name" value="FtsK_alpha"/>
</dbReference>
<feature type="region of interest" description="Disordered" evidence="17">
    <location>
        <begin position="440"/>
        <end position="594"/>
    </location>
</feature>
<dbReference type="PANTHER" id="PTHR22683">
    <property type="entry name" value="SPORULATION PROTEIN RELATED"/>
    <property type="match status" value="1"/>
</dbReference>
<dbReference type="InterPro" id="IPR036390">
    <property type="entry name" value="WH_DNA-bd_sf"/>
</dbReference>
<proteinExistence type="inferred from homology"/>
<dbReference type="InterPro" id="IPR018541">
    <property type="entry name" value="Ftsk_gamma"/>
</dbReference>
<evidence type="ECO:0000256" key="9">
    <source>
        <dbReference type="ARBA" id="ARBA00022840"/>
    </source>
</evidence>
<evidence type="ECO:0000256" key="17">
    <source>
        <dbReference type="SAM" id="MobiDB-lite"/>
    </source>
</evidence>
<evidence type="ECO:0000256" key="18">
    <source>
        <dbReference type="SAM" id="Phobius"/>
    </source>
</evidence>
<dbReference type="Pfam" id="PF09397">
    <property type="entry name" value="FtsK_gamma"/>
    <property type="match status" value="1"/>
</dbReference>
<comment type="function">
    <text evidence="14">Essential cell division protein that coordinates cell division and chromosome segregation. The N-terminus is involved in assembly of the cell-division machinery. The C-terminus functions as a DNA motor that moves dsDNA in an ATP-dependent manner towards the dif recombination site, which is located within the replication terminus region. Translocation stops specifically at Xer-dif sites, where FtsK interacts with the Xer recombinase, allowing activation of chromosome unlinking by recombination. FtsK orienting polar sequences (KOPS) guide the direction of DNA translocation. FtsK can remove proteins from DNA as it translocates, but translocation stops specifically at XerCD-dif site, thereby preventing removal of XerC and XerD from dif.</text>
</comment>
<dbReference type="SMART" id="SM00843">
    <property type="entry name" value="Ftsk_gamma"/>
    <property type="match status" value="1"/>
</dbReference>
<dbReference type="PROSITE" id="PS50901">
    <property type="entry name" value="FTSK"/>
    <property type="match status" value="1"/>
</dbReference>
<evidence type="ECO:0000256" key="5">
    <source>
        <dbReference type="ARBA" id="ARBA00022618"/>
    </source>
</evidence>
<dbReference type="InterPro" id="IPR025199">
    <property type="entry name" value="FtsK_4TM"/>
</dbReference>
<evidence type="ECO:0000256" key="11">
    <source>
        <dbReference type="ARBA" id="ARBA00023125"/>
    </source>
</evidence>
<feature type="transmembrane region" description="Helical" evidence="18">
    <location>
        <begin position="139"/>
        <end position="160"/>
    </location>
</feature>
<dbReference type="EMBL" id="JBDNCH010000002">
    <property type="protein sequence ID" value="MEN9060433.1"/>
    <property type="molecule type" value="Genomic_DNA"/>
</dbReference>
<feature type="compositionally biased region" description="Acidic residues" evidence="17">
    <location>
        <begin position="552"/>
        <end position="563"/>
    </location>
</feature>
<keyword evidence="12 18" id="KW-0472">Membrane</keyword>
<feature type="transmembrane region" description="Helical" evidence="18">
    <location>
        <begin position="167"/>
        <end position="187"/>
    </location>
</feature>
<evidence type="ECO:0000256" key="6">
    <source>
        <dbReference type="ARBA" id="ARBA00022692"/>
    </source>
</evidence>
<evidence type="ECO:0000256" key="7">
    <source>
        <dbReference type="ARBA" id="ARBA00022741"/>
    </source>
</evidence>
<feature type="compositionally biased region" description="Basic and acidic residues" evidence="17">
    <location>
        <begin position="452"/>
        <end position="463"/>
    </location>
</feature>
<keyword evidence="13" id="KW-0131">Cell cycle</keyword>
<evidence type="ECO:0000256" key="3">
    <source>
        <dbReference type="ARBA" id="ARBA00020887"/>
    </source>
</evidence>
<keyword evidence="5" id="KW-0132">Cell division</keyword>
<feature type="compositionally biased region" description="Low complexity" evidence="17">
    <location>
        <begin position="479"/>
        <end position="491"/>
    </location>
</feature>
<dbReference type="GO" id="GO:0005886">
    <property type="term" value="C:plasma membrane"/>
    <property type="evidence" value="ECO:0007669"/>
    <property type="project" value="UniProtKB-SubCell"/>
</dbReference>
<dbReference type="GO" id="GO:0051301">
    <property type="term" value="P:cell division"/>
    <property type="evidence" value="ECO:0007669"/>
    <property type="project" value="UniProtKB-KW"/>
</dbReference>
<keyword evidence="7 16" id="KW-0547">Nucleotide-binding</keyword>
<dbReference type="GO" id="GO:0007059">
    <property type="term" value="P:chromosome segregation"/>
    <property type="evidence" value="ECO:0007669"/>
    <property type="project" value="UniProtKB-KW"/>
</dbReference>
<feature type="transmembrane region" description="Helical" evidence="18">
    <location>
        <begin position="28"/>
        <end position="49"/>
    </location>
</feature>
<keyword evidence="21" id="KW-1185">Reference proteome</keyword>
<feature type="compositionally biased region" description="Basic and acidic residues" evidence="17">
    <location>
        <begin position="520"/>
        <end position="533"/>
    </location>
</feature>
<keyword evidence="10 18" id="KW-1133">Transmembrane helix</keyword>
<evidence type="ECO:0000256" key="4">
    <source>
        <dbReference type="ARBA" id="ARBA00022475"/>
    </source>
</evidence>
<dbReference type="CDD" id="cd01127">
    <property type="entry name" value="TrwB_TraG_TraD_VirD4"/>
    <property type="match status" value="1"/>
</dbReference>
<keyword evidence="8" id="KW-0159">Chromosome partition</keyword>
<dbReference type="SUPFAM" id="SSF52540">
    <property type="entry name" value="P-loop containing nucleoside triphosphate hydrolases"/>
    <property type="match status" value="1"/>
</dbReference>
<evidence type="ECO:0000313" key="20">
    <source>
        <dbReference type="EMBL" id="MEN9060433.1"/>
    </source>
</evidence>
<evidence type="ECO:0000256" key="8">
    <source>
        <dbReference type="ARBA" id="ARBA00022829"/>
    </source>
</evidence>
<evidence type="ECO:0000313" key="21">
    <source>
        <dbReference type="Proteomes" id="UP001428774"/>
    </source>
</evidence>
<feature type="transmembrane region" description="Helical" evidence="18">
    <location>
        <begin position="108"/>
        <end position="127"/>
    </location>
</feature>
<dbReference type="InterPro" id="IPR002543">
    <property type="entry name" value="FtsK_dom"/>
</dbReference>
<gene>
    <name evidence="20" type="ORF">ABFB10_04710</name>
</gene>
<protein>
    <recommendedName>
        <fullName evidence="3">DNA translocase FtsK</fullName>
    </recommendedName>
</protein>
<accession>A0AAW9SI00</accession>
<dbReference type="Gene3D" id="3.30.980.40">
    <property type="match status" value="1"/>
</dbReference>
<keyword evidence="9 16" id="KW-0067">ATP-binding</keyword>
<dbReference type="Proteomes" id="UP001428774">
    <property type="component" value="Unassembled WGS sequence"/>
</dbReference>
<dbReference type="GO" id="GO:0003677">
    <property type="term" value="F:DNA binding"/>
    <property type="evidence" value="ECO:0007669"/>
    <property type="project" value="UniProtKB-KW"/>
</dbReference>
<keyword evidence="11" id="KW-0238">DNA-binding</keyword>
<dbReference type="InterPro" id="IPR050206">
    <property type="entry name" value="FtsK/SpoIIIE/SftA"/>
</dbReference>
<dbReference type="RefSeq" id="WP_347165615.1">
    <property type="nucleotide sequence ID" value="NZ_JBDNCH010000002.1"/>
</dbReference>
<feature type="transmembrane region" description="Helical" evidence="18">
    <location>
        <begin position="69"/>
        <end position="96"/>
    </location>
</feature>
<dbReference type="PANTHER" id="PTHR22683:SF41">
    <property type="entry name" value="DNA TRANSLOCASE FTSK"/>
    <property type="match status" value="1"/>
</dbReference>
<name>A0AAW9SI00_9RHOB</name>
<comment type="subcellular location">
    <subcellularLocation>
        <location evidence="1">Cell membrane</location>
        <topology evidence="1">Multi-pass membrane protein</topology>
    </subcellularLocation>
</comment>
<feature type="region of interest" description="Disordered" evidence="17">
    <location>
        <begin position="359"/>
        <end position="418"/>
    </location>
</feature>
<keyword evidence="4" id="KW-1003">Cell membrane</keyword>
<dbReference type="SUPFAM" id="SSF46785">
    <property type="entry name" value="Winged helix' DNA-binding domain"/>
    <property type="match status" value="1"/>
</dbReference>
<evidence type="ECO:0000256" key="14">
    <source>
        <dbReference type="ARBA" id="ARBA00024784"/>
    </source>
</evidence>
<sequence length="1123" mass="121268">MASYQARGRDPLFDSDTAATLERRGRELVGVGLVIVGLIVSAMIASYSPDDPSFLSATDAPVQNWMGRMGAYIAAPLFMIVGAGAWALAAVFLTWGGRLILHRGQGRAMTCLIFAPIWVALCSVYASGLTEGAEWGHNFGMGGLFGDMMMGSIIGILPFSAGLGLKLAQLFLGLGILGLGAFVLGFTRPELKAIGRFGLIGLLVSYATFVRIAGRSASGAMSGAMTGAQRLQAAQQERRARRMAEAEAEAAAQEAMPMAAPAPLVATRVRRADPLPAAPVYEEDEDDYIFEDDAVFDEPAVPAQPEKGGFLSRMPALIRRADPMPEPELVTREVAHDIDAPGEDRIRAKIAKAVSARGKPVAVPGVQKRPDPTKPLTKGRGHGPQPLIFKPQTRGVPPEPPLTAAARTLPPEPPLTAHHAAPMAAGVATDALTATRGLVRAPEPQGAMPRFAEPRHAEPRHVEPQQTMPRFAEPRAAEPRAPVAQAPVAQPMPEPEEAWQDDAAFAEMRDFDDYGDDDRDGDRYDDQQGDRAEAWQAEDSAAWSTESVGTWSDDDFGEADEATILDHSTPAPTPIHRAAPALPEPKKVVQQPVRKPVQLSTRAKLEAQPDLSFEDRQVDYELPPLSLLMSPDQVTRHILSDEALEENARMLESVLDDYGVKGEIVSVRPGPVVTMYELEPAPGLKASRVIGLADDIARSMSALSARVSTVPGRSVIGIELPNDNREMVCFREILAGREFGDGNHKLPLALGKNIGGDPVVANLAKMPHLLIAGTTGSGKSVAINTMILSLLYKLTPEDLRLVMIDPKMLELSVYDGIPHLLSPVVTDPKKAVVALKWVVGEMEDRYRKMSKMGVRNIDGYNDRVADALSRGEMFERTVQTGFDDETGEPVFETEQIEPKKMPYIVVIVDEMADLMMVAGKEIEACIQRLAQMARASGIHLVMATQRPSVDVITGTIKANFPTRISFQVTSKIDSRTILGEMGAEQLLGMGDMLYMAGGSRITRCHGPFVSDEEVEEIVNHLKAFGPPDYVSGVVQGPDDEKADNIDAVLGLNTGGNTGGEDALYDQAVAIVIKDRKCSTSYIQRKLGIGYNKAARLVEQMEEEGVVSAANHVGKREILVPEQQ</sequence>
<dbReference type="InterPro" id="IPR027417">
    <property type="entry name" value="P-loop_NTPase"/>
</dbReference>
<keyword evidence="6 18" id="KW-0812">Transmembrane</keyword>
<dbReference type="Pfam" id="PF17854">
    <property type="entry name" value="FtsK_alpha"/>
    <property type="match status" value="1"/>
</dbReference>
<evidence type="ECO:0000256" key="2">
    <source>
        <dbReference type="ARBA" id="ARBA00006474"/>
    </source>
</evidence>
<evidence type="ECO:0000256" key="15">
    <source>
        <dbReference type="ARBA" id="ARBA00025923"/>
    </source>
</evidence>
<evidence type="ECO:0000256" key="10">
    <source>
        <dbReference type="ARBA" id="ARBA00022989"/>
    </source>
</evidence>
<feature type="binding site" evidence="16">
    <location>
        <begin position="773"/>
        <end position="780"/>
    </location>
    <ligand>
        <name>ATP</name>
        <dbReference type="ChEBI" id="CHEBI:30616"/>
    </ligand>
</feature>
<dbReference type="Pfam" id="PF01580">
    <property type="entry name" value="FtsK_SpoIIIE"/>
    <property type="match status" value="1"/>
</dbReference>
<evidence type="ECO:0000256" key="12">
    <source>
        <dbReference type="ARBA" id="ARBA00023136"/>
    </source>
</evidence>
<evidence type="ECO:0000256" key="13">
    <source>
        <dbReference type="ARBA" id="ARBA00023306"/>
    </source>
</evidence>
<comment type="caution">
    <text evidence="20">The sequence shown here is derived from an EMBL/GenBank/DDBJ whole genome shotgun (WGS) entry which is preliminary data.</text>
</comment>